<dbReference type="InterPro" id="IPR013525">
    <property type="entry name" value="ABC2_TM"/>
</dbReference>
<dbReference type="EMBL" id="BAAAJK010000042">
    <property type="protein sequence ID" value="GAA1398785.1"/>
    <property type="molecule type" value="Genomic_DNA"/>
</dbReference>
<evidence type="ECO:0000259" key="6">
    <source>
        <dbReference type="Pfam" id="PF12698"/>
    </source>
</evidence>
<comment type="caution">
    <text evidence="7">The sequence shown here is derived from an EMBL/GenBank/DDBJ whole genome shotgun (WGS) entry which is preliminary data.</text>
</comment>
<evidence type="ECO:0000313" key="7">
    <source>
        <dbReference type="EMBL" id="GAA1398785.1"/>
    </source>
</evidence>
<dbReference type="Pfam" id="PF12698">
    <property type="entry name" value="ABC2_membrane_3"/>
    <property type="match status" value="1"/>
</dbReference>
<evidence type="ECO:0000256" key="2">
    <source>
        <dbReference type="ARBA" id="ARBA00022692"/>
    </source>
</evidence>
<accession>A0ABN1Y5Z2</accession>
<protein>
    <recommendedName>
        <fullName evidence="6">ABC-2 type transporter transmembrane domain-containing protein</fullName>
    </recommendedName>
</protein>
<comment type="subcellular location">
    <subcellularLocation>
        <location evidence="1">Membrane</location>
        <topology evidence="1">Multi-pass membrane protein</topology>
    </subcellularLocation>
</comment>
<feature type="transmembrane region" description="Helical" evidence="5">
    <location>
        <begin position="80"/>
        <end position="103"/>
    </location>
</feature>
<sequence length="233" mass="23427">MLLRRRTVALSLLAGPLMMVFFAVVVAPEDPAGWGMLAGIAGLVGMLLSVYATSATVFTLRRESGALARLRTTELSGPGIVAAAGTPLFAVGVLQTLLVLAVFTALGAPPPAQPLLLVVPIVLGAAFCVVAGALTSTFSAGAESVQFTVLPLVIATSVAANLLATGIDGPLRGILLLVPGTPVADLVVTAWTGVPGADVGGLAPVVLGPLLLLAWSAVAVLGAAARWRWTPRG</sequence>
<keyword evidence="4 5" id="KW-0472">Membrane</keyword>
<evidence type="ECO:0000313" key="8">
    <source>
        <dbReference type="Proteomes" id="UP001501414"/>
    </source>
</evidence>
<feature type="transmembrane region" description="Helical" evidence="5">
    <location>
        <begin position="201"/>
        <end position="225"/>
    </location>
</feature>
<proteinExistence type="predicted"/>
<feature type="domain" description="ABC-2 type transporter transmembrane" evidence="6">
    <location>
        <begin position="40"/>
        <end position="225"/>
    </location>
</feature>
<keyword evidence="2 5" id="KW-0812">Transmembrane</keyword>
<dbReference type="Proteomes" id="UP001501414">
    <property type="component" value="Unassembled WGS sequence"/>
</dbReference>
<evidence type="ECO:0000256" key="5">
    <source>
        <dbReference type="SAM" id="Phobius"/>
    </source>
</evidence>
<feature type="transmembrane region" description="Helical" evidence="5">
    <location>
        <begin position="147"/>
        <end position="167"/>
    </location>
</feature>
<feature type="transmembrane region" description="Helical" evidence="5">
    <location>
        <begin position="7"/>
        <end position="27"/>
    </location>
</feature>
<feature type="transmembrane region" description="Helical" evidence="5">
    <location>
        <begin position="33"/>
        <end position="60"/>
    </location>
</feature>
<evidence type="ECO:0000256" key="1">
    <source>
        <dbReference type="ARBA" id="ARBA00004141"/>
    </source>
</evidence>
<evidence type="ECO:0000256" key="4">
    <source>
        <dbReference type="ARBA" id="ARBA00023136"/>
    </source>
</evidence>
<gene>
    <name evidence="7" type="ORF">GCM10009613_53430</name>
</gene>
<feature type="transmembrane region" description="Helical" evidence="5">
    <location>
        <begin position="115"/>
        <end position="135"/>
    </location>
</feature>
<organism evidence="7 8">
    <name type="scientific">Pseudonocardia kongjuensis</name>
    <dbReference type="NCBI Taxonomy" id="102227"/>
    <lineage>
        <taxon>Bacteria</taxon>
        <taxon>Bacillati</taxon>
        <taxon>Actinomycetota</taxon>
        <taxon>Actinomycetes</taxon>
        <taxon>Pseudonocardiales</taxon>
        <taxon>Pseudonocardiaceae</taxon>
        <taxon>Pseudonocardia</taxon>
    </lineage>
</organism>
<keyword evidence="8" id="KW-1185">Reference proteome</keyword>
<keyword evidence="3 5" id="KW-1133">Transmembrane helix</keyword>
<reference evidence="7 8" key="1">
    <citation type="journal article" date="2019" name="Int. J. Syst. Evol. Microbiol.">
        <title>The Global Catalogue of Microorganisms (GCM) 10K type strain sequencing project: providing services to taxonomists for standard genome sequencing and annotation.</title>
        <authorList>
            <consortium name="The Broad Institute Genomics Platform"/>
            <consortium name="The Broad Institute Genome Sequencing Center for Infectious Disease"/>
            <person name="Wu L."/>
            <person name="Ma J."/>
        </authorList>
    </citation>
    <scope>NUCLEOTIDE SEQUENCE [LARGE SCALE GENOMIC DNA]</scope>
    <source>
        <strain evidence="7 8">JCM 11896</strain>
    </source>
</reference>
<name>A0ABN1Y5Z2_9PSEU</name>
<evidence type="ECO:0000256" key="3">
    <source>
        <dbReference type="ARBA" id="ARBA00022989"/>
    </source>
</evidence>